<keyword evidence="3" id="KW-1185">Reference proteome</keyword>
<feature type="region of interest" description="Disordered" evidence="1">
    <location>
        <begin position="362"/>
        <end position="399"/>
    </location>
</feature>
<name>A0A667G3R1_LYNCA</name>
<dbReference type="AlphaFoldDB" id="A0A667G3R1"/>
<organism evidence="2 3">
    <name type="scientific">Lynx canadensis</name>
    <name type="common">Canada lynx</name>
    <name type="synonym">Felis canadensis</name>
    <dbReference type="NCBI Taxonomy" id="61383"/>
    <lineage>
        <taxon>Eukaryota</taxon>
        <taxon>Metazoa</taxon>
        <taxon>Chordata</taxon>
        <taxon>Craniata</taxon>
        <taxon>Vertebrata</taxon>
        <taxon>Euteleostomi</taxon>
        <taxon>Mammalia</taxon>
        <taxon>Eutheria</taxon>
        <taxon>Laurasiatheria</taxon>
        <taxon>Carnivora</taxon>
        <taxon>Feliformia</taxon>
        <taxon>Felidae</taxon>
        <taxon>Felinae</taxon>
        <taxon>Lynx</taxon>
    </lineage>
</organism>
<dbReference type="PANTHER" id="PTHR33667:SF7">
    <property type="entry name" value="RIKEN CDNA 1810020O05 GENE"/>
    <property type="match status" value="1"/>
</dbReference>
<sequence length="410" mass="45718">MQPSDLREYLEGPPMVVEVHDRDRKLEEYSRKPTLFGDDPLDSHLNLQALISPEETENNPFESQNKIWDPYGVAKVSFADLLLGHKYLNLVVPIHRCEPKPTHHGRDGRSRKVVGFRFPPGGFQHSSVPMGNYLEANSQLKLRVDIAVPLRASAEAPDPELTGTLFGRIIFVFDSRKIFLLSSLLQDISMINAKALDLDAYSAGNIQQILSAFKMHMRIQERQDLDVLTGFHLLDGKIHLLILEGLADQGLKRLWDSHQSRIYCICYHSSKLREVITGDLLPSSAMVKDLSQELGLPISQGLTDGKPLVLPTPPTPNLADFRGQKSDLAYEIQAHQEKYLQWRNAMVLKNRGQERSLIQVGTLSSPGQGSQAFAPPGLSSHHGDTGQRTSSCTYSPGIPGRLHKRCRVGG</sequence>
<reference evidence="2" key="2">
    <citation type="submission" date="2025-09" db="UniProtKB">
        <authorList>
            <consortium name="Ensembl"/>
        </authorList>
    </citation>
    <scope>IDENTIFICATION</scope>
</reference>
<evidence type="ECO:0000256" key="1">
    <source>
        <dbReference type="SAM" id="MobiDB-lite"/>
    </source>
</evidence>
<reference evidence="2" key="1">
    <citation type="submission" date="2025-08" db="UniProtKB">
        <authorList>
            <consortium name="Ensembl"/>
        </authorList>
    </citation>
    <scope>IDENTIFICATION</scope>
</reference>
<feature type="compositionally biased region" description="Polar residues" evidence="1">
    <location>
        <begin position="362"/>
        <end position="371"/>
    </location>
</feature>
<evidence type="ECO:0000313" key="2">
    <source>
        <dbReference type="Ensembl" id="ENSLCNP00005007779.1"/>
    </source>
</evidence>
<dbReference type="PANTHER" id="PTHR33667">
    <property type="entry name" value="SI:DKEY-57N24.6"/>
    <property type="match status" value="1"/>
</dbReference>
<accession>A0A667G3R1</accession>
<dbReference type="Ensembl" id="ENSLCNT00005008734.1">
    <property type="protein sequence ID" value="ENSLCNP00005007779.1"/>
    <property type="gene ID" value="ENSLCNG00005005057.1"/>
</dbReference>
<protein>
    <submittedName>
        <fullName evidence="2">Uncharacterized protein</fullName>
    </submittedName>
</protein>
<evidence type="ECO:0000313" key="3">
    <source>
        <dbReference type="Proteomes" id="UP000472241"/>
    </source>
</evidence>
<proteinExistence type="predicted"/>
<dbReference type="Proteomes" id="UP000472241">
    <property type="component" value="Unplaced"/>
</dbReference>